<keyword evidence="15" id="KW-1185">Reference proteome</keyword>
<dbReference type="Gene3D" id="3.30.70.330">
    <property type="match status" value="2"/>
</dbReference>
<dbReference type="GO" id="GO:0005634">
    <property type="term" value="C:nucleus"/>
    <property type="evidence" value="ECO:0007669"/>
    <property type="project" value="UniProtKB-SubCell"/>
</dbReference>
<evidence type="ECO:0000256" key="8">
    <source>
        <dbReference type="PROSITE-ProRule" id="PRU00176"/>
    </source>
</evidence>
<feature type="region of interest" description="Disordered" evidence="10">
    <location>
        <begin position="662"/>
        <end position="708"/>
    </location>
</feature>
<proteinExistence type="predicted"/>
<keyword evidence="2" id="KW-0479">Metal-binding</keyword>
<name>A0A8T2VJJ6_CERRI</name>
<dbReference type="CDD" id="cd12313">
    <property type="entry name" value="RRM1_RRM2_RBM5_like"/>
    <property type="match status" value="1"/>
</dbReference>
<dbReference type="SUPFAM" id="SSF90209">
    <property type="entry name" value="Ran binding protein zinc finger-like"/>
    <property type="match status" value="1"/>
</dbReference>
<evidence type="ECO:0000256" key="10">
    <source>
        <dbReference type="SAM" id="MobiDB-lite"/>
    </source>
</evidence>
<feature type="domain" description="RanBP2-type" evidence="13">
    <location>
        <begin position="424"/>
        <end position="457"/>
    </location>
</feature>
<dbReference type="PROSITE" id="PS50174">
    <property type="entry name" value="G_PATCH"/>
    <property type="match status" value="1"/>
</dbReference>
<evidence type="ECO:0000256" key="9">
    <source>
        <dbReference type="PROSITE-ProRule" id="PRU00322"/>
    </source>
</evidence>
<gene>
    <name evidence="14" type="ORF">KP509_01G030500</name>
</gene>
<keyword evidence="4 9" id="KW-0863">Zinc-finger</keyword>
<dbReference type="OMA" id="SILKCEC"/>
<dbReference type="SMART" id="SM00360">
    <property type="entry name" value="RRM"/>
    <property type="match status" value="2"/>
</dbReference>
<dbReference type="PROSITE" id="PS50102">
    <property type="entry name" value="RRM"/>
    <property type="match status" value="2"/>
</dbReference>
<dbReference type="InterPro" id="IPR000467">
    <property type="entry name" value="G_patch_dom"/>
</dbReference>
<dbReference type="InterPro" id="IPR035623">
    <property type="entry name" value="SUA-like_OCRE"/>
</dbReference>
<keyword evidence="3" id="KW-0677">Repeat</keyword>
<dbReference type="InterPro" id="IPR041591">
    <property type="entry name" value="OCRE"/>
</dbReference>
<feature type="domain" description="G-patch" evidence="12">
    <location>
        <begin position="972"/>
        <end position="1018"/>
    </location>
</feature>
<dbReference type="CDD" id="cd16166">
    <property type="entry name" value="OCRE_SUA_like"/>
    <property type="match status" value="1"/>
</dbReference>
<evidence type="ECO:0000259" key="13">
    <source>
        <dbReference type="PROSITE" id="PS50199"/>
    </source>
</evidence>
<feature type="compositionally biased region" description="Polar residues" evidence="10">
    <location>
        <begin position="679"/>
        <end position="689"/>
    </location>
</feature>
<dbReference type="InterPro" id="IPR000504">
    <property type="entry name" value="RRM_dom"/>
</dbReference>
<reference evidence="14" key="1">
    <citation type="submission" date="2021-08" db="EMBL/GenBank/DDBJ databases">
        <title>WGS assembly of Ceratopteris richardii.</title>
        <authorList>
            <person name="Marchant D.B."/>
            <person name="Chen G."/>
            <person name="Jenkins J."/>
            <person name="Shu S."/>
            <person name="Leebens-Mack J."/>
            <person name="Grimwood J."/>
            <person name="Schmutz J."/>
            <person name="Soltis P."/>
            <person name="Soltis D."/>
            <person name="Chen Z.-H."/>
        </authorList>
    </citation>
    <scope>NUCLEOTIDE SEQUENCE</scope>
    <source>
        <strain evidence="14">Whitten #5841</strain>
        <tissue evidence="14">Leaf</tissue>
    </source>
</reference>
<comment type="caution">
    <text evidence="14">The sequence shown here is derived from an EMBL/GenBank/DDBJ whole genome shotgun (WGS) entry which is preliminary data.</text>
</comment>
<evidence type="ECO:0000256" key="6">
    <source>
        <dbReference type="ARBA" id="ARBA00022884"/>
    </source>
</evidence>
<evidence type="ECO:0000259" key="11">
    <source>
        <dbReference type="PROSITE" id="PS50102"/>
    </source>
</evidence>
<dbReference type="GO" id="GO:0003723">
    <property type="term" value="F:RNA binding"/>
    <property type="evidence" value="ECO:0007669"/>
    <property type="project" value="UniProtKB-UniRule"/>
</dbReference>
<dbReference type="PANTHER" id="PTHR13948">
    <property type="entry name" value="RNA-BINDING PROTEIN"/>
    <property type="match status" value="1"/>
</dbReference>
<evidence type="ECO:0000313" key="14">
    <source>
        <dbReference type="EMBL" id="KAH7445956.1"/>
    </source>
</evidence>
<feature type="compositionally biased region" description="Basic residues" evidence="10">
    <location>
        <begin position="203"/>
        <end position="242"/>
    </location>
</feature>
<dbReference type="PROSITE" id="PS50199">
    <property type="entry name" value="ZF_RANBP2_2"/>
    <property type="match status" value="1"/>
</dbReference>
<evidence type="ECO:0000256" key="1">
    <source>
        <dbReference type="ARBA" id="ARBA00004123"/>
    </source>
</evidence>
<feature type="domain" description="RRM" evidence="11">
    <location>
        <begin position="326"/>
        <end position="406"/>
    </location>
</feature>
<feature type="compositionally biased region" description="Low complexity" evidence="10">
    <location>
        <begin position="274"/>
        <end position="290"/>
    </location>
</feature>
<dbReference type="PROSITE" id="PS01358">
    <property type="entry name" value="ZF_RANBP2_1"/>
    <property type="match status" value="1"/>
</dbReference>
<keyword evidence="5" id="KW-0862">Zinc</keyword>
<dbReference type="SUPFAM" id="SSF54928">
    <property type="entry name" value="RNA-binding domain, RBD"/>
    <property type="match status" value="2"/>
</dbReference>
<evidence type="ECO:0000313" key="15">
    <source>
        <dbReference type="Proteomes" id="UP000825935"/>
    </source>
</evidence>
<organism evidence="14 15">
    <name type="scientific">Ceratopteris richardii</name>
    <name type="common">Triangle waterfern</name>
    <dbReference type="NCBI Taxonomy" id="49495"/>
    <lineage>
        <taxon>Eukaryota</taxon>
        <taxon>Viridiplantae</taxon>
        <taxon>Streptophyta</taxon>
        <taxon>Embryophyta</taxon>
        <taxon>Tracheophyta</taxon>
        <taxon>Polypodiopsida</taxon>
        <taxon>Polypodiidae</taxon>
        <taxon>Polypodiales</taxon>
        <taxon>Pteridineae</taxon>
        <taxon>Pteridaceae</taxon>
        <taxon>Parkerioideae</taxon>
        <taxon>Ceratopteris</taxon>
    </lineage>
</organism>
<dbReference type="InterPro" id="IPR001876">
    <property type="entry name" value="Znf_RanBP2"/>
</dbReference>
<dbReference type="GO" id="GO:0000398">
    <property type="term" value="P:mRNA splicing, via spliceosome"/>
    <property type="evidence" value="ECO:0007669"/>
    <property type="project" value="TreeGrafter"/>
</dbReference>
<comment type="subcellular location">
    <subcellularLocation>
        <location evidence="1">Nucleus</location>
    </subcellularLocation>
</comment>
<feature type="compositionally biased region" description="Basic and acidic residues" evidence="10">
    <location>
        <begin position="148"/>
        <end position="202"/>
    </location>
</feature>
<dbReference type="PANTHER" id="PTHR13948:SF3">
    <property type="entry name" value="FI21118P1"/>
    <property type="match status" value="1"/>
</dbReference>
<dbReference type="InterPro" id="IPR012677">
    <property type="entry name" value="Nucleotide-bd_a/b_plait_sf"/>
</dbReference>
<evidence type="ECO:0000256" key="5">
    <source>
        <dbReference type="ARBA" id="ARBA00022833"/>
    </source>
</evidence>
<evidence type="ECO:0000256" key="2">
    <source>
        <dbReference type="ARBA" id="ARBA00022723"/>
    </source>
</evidence>
<dbReference type="InterPro" id="IPR036443">
    <property type="entry name" value="Znf_RanBP2_sf"/>
</dbReference>
<keyword evidence="6 8" id="KW-0694">RNA-binding</keyword>
<dbReference type="GO" id="GO:0008270">
    <property type="term" value="F:zinc ion binding"/>
    <property type="evidence" value="ECO:0007669"/>
    <property type="project" value="UniProtKB-KW"/>
</dbReference>
<protein>
    <recommendedName>
        <fullName evidence="16">SUPPRESSOR OF ABI3-5</fullName>
    </recommendedName>
</protein>
<dbReference type="Pfam" id="PF00076">
    <property type="entry name" value="RRM_1"/>
    <property type="match status" value="2"/>
</dbReference>
<dbReference type="EMBL" id="CM035406">
    <property type="protein sequence ID" value="KAH7445960.1"/>
    <property type="molecule type" value="Genomic_DNA"/>
</dbReference>
<dbReference type="Gene3D" id="4.10.1060.10">
    <property type="entry name" value="Zinc finger, RanBP2-type"/>
    <property type="match status" value="1"/>
</dbReference>
<feature type="compositionally biased region" description="Basic and acidic residues" evidence="10">
    <location>
        <begin position="296"/>
        <end position="319"/>
    </location>
</feature>
<keyword evidence="7" id="KW-0539">Nucleus</keyword>
<evidence type="ECO:0000256" key="3">
    <source>
        <dbReference type="ARBA" id="ARBA00022737"/>
    </source>
</evidence>
<feature type="domain" description="RRM" evidence="11">
    <location>
        <begin position="481"/>
        <end position="561"/>
    </location>
</feature>
<dbReference type="Pfam" id="PF01585">
    <property type="entry name" value="G-patch"/>
    <property type="match status" value="1"/>
</dbReference>
<dbReference type="AlphaFoldDB" id="A0A8T2VJJ6"/>
<accession>A0A8T2VJJ6</accession>
<dbReference type="InterPro" id="IPR035979">
    <property type="entry name" value="RBD_domain_sf"/>
</dbReference>
<dbReference type="SMART" id="SM00443">
    <property type="entry name" value="G_patch"/>
    <property type="match status" value="1"/>
</dbReference>
<feature type="region of interest" description="Disordered" evidence="10">
    <location>
        <begin position="146"/>
        <end position="319"/>
    </location>
</feature>
<evidence type="ECO:0008006" key="16">
    <source>
        <dbReference type="Google" id="ProtNLM"/>
    </source>
</evidence>
<evidence type="ECO:0000256" key="7">
    <source>
        <dbReference type="ARBA" id="ARBA00023242"/>
    </source>
</evidence>
<dbReference type="EMBL" id="CM035406">
    <property type="protein sequence ID" value="KAH7445958.1"/>
    <property type="molecule type" value="Genomic_DNA"/>
</dbReference>
<sequence>MDSGRYIPPQARWDNNSALTSYDNARDPDYMLSGSFIGRGSQEGNYQGDSTYTRDHYRQDREGLGTLTMGFLPPSRRPVMEDDYGVIRGSSRNENLGYVDTERYRDVDSFRDVEYYRDFNRYHPESYQEASGYGDYSFQMKGGFSGRYESDSYDHRPRASIREGNRDYDYKDNPENDRRRYRDGSWEKQRPKSIDRSMDRGRYRSRHHSYSHSRSRSPSHSHSHRSRSRSHSRSRSRSRSFSRSRGYGGGRERSYSPQRSLSQESRSPRRVHSSRVSSSPQRSKSPSSYSRSRRGGSGEDGYHDSSWRRDREERHHYDRSRVAPSATLVVKGLSQSTVEDDLYRVLTEWGPLRHVRVIKERSSGISRGFAFIDFPSVDAAKKAMEVLHEDGLVLDGRRVFFEYSSKPTGGVGAAQAQSTSGANKHGISAVDWVCTMCGCVNFARRVFCFQCNESRSDDAPTADTSMSSINGRRGTEAGPTHILVVRGLDEHVTEDMLHSEFSKYAPLKDVRLIKEKSTNTSRGFAFVHFHSVDEATAALEATNGIALDGNGQLLRVSFAKSGGPGSSCQASGIAAAAIEAATFAQQYNSAGRAKKDGSSLGKVNKAPQSGYVWDEASGYYYDAASGFYYDPQSCLFYDGNHGLWYYYDEKSQQYLPYAAPTTEAACDSSNPTDAEKGQTPGTQTNNESSTMEEGEVNPNGTDDKEQQQLSLAEAVQAAALAAQAAAKKNKEKMKEKEKEVRLAMKGSVLASKKKLLTLWKQRQNEGDMATLASSNTVIPAANEHNQYQSASALLGTPSQAYATKKSESITTSMALAANGNDPEERPMTLTTINTAGRRVEAASSQSASVEINTGAAPFRTDASALGVHVPVAPTGSKRRFTESPQSVASQPVYRDRAAERRNLYGSSSSVHDDLLLDMEMKEKGASGRDWGMDMPFPPGVAPKGSVPTTGAVLGGPEMEAFEVITAETAIDEKNVGNRMLRSMGWHEGSGLGKDGSGIVEPVQAMTTDSRAGLGSQPQQRKVDPRFETLPGDSYRVAIQKKALARFHEMM</sequence>
<evidence type="ECO:0000256" key="4">
    <source>
        <dbReference type="ARBA" id="ARBA00022771"/>
    </source>
</evidence>
<dbReference type="SMART" id="SM00547">
    <property type="entry name" value="ZnF_RBZ"/>
    <property type="match status" value="1"/>
</dbReference>
<evidence type="ECO:0000259" key="12">
    <source>
        <dbReference type="PROSITE" id="PS50174"/>
    </source>
</evidence>
<dbReference type="Proteomes" id="UP000825935">
    <property type="component" value="Chromosome 1"/>
</dbReference>
<dbReference type="OrthoDB" id="439808at2759"/>
<dbReference type="Pfam" id="PF17780">
    <property type="entry name" value="OCRE"/>
    <property type="match status" value="1"/>
</dbReference>
<dbReference type="EMBL" id="CM035406">
    <property type="protein sequence ID" value="KAH7445956.1"/>
    <property type="molecule type" value="Genomic_DNA"/>
</dbReference>